<dbReference type="GO" id="GO:0046872">
    <property type="term" value="F:metal ion binding"/>
    <property type="evidence" value="ECO:0007669"/>
    <property type="project" value="UniProtKB-KW"/>
</dbReference>
<feature type="region of interest" description="Disordered" evidence="7">
    <location>
        <begin position="24"/>
        <end position="59"/>
    </location>
</feature>
<dbReference type="EMBL" id="JALLBG020000025">
    <property type="protein sequence ID" value="KAL3771318.1"/>
    <property type="molecule type" value="Genomic_DNA"/>
</dbReference>
<dbReference type="PROSITE" id="PS51746">
    <property type="entry name" value="PPM_2"/>
    <property type="match status" value="1"/>
</dbReference>
<dbReference type="Pfam" id="PF00023">
    <property type="entry name" value="Ank"/>
    <property type="match status" value="1"/>
</dbReference>
<protein>
    <recommendedName>
        <fullName evidence="8">PPM-type phosphatase domain-containing protein</fullName>
    </recommendedName>
</protein>
<evidence type="ECO:0000256" key="2">
    <source>
        <dbReference type="ARBA" id="ARBA00022723"/>
    </source>
</evidence>
<dbReference type="SMART" id="SM00332">
    <property type="entry name" value="PP2Cc"/>
    <property type="match status" value="1"/>
</dbReference>
<dbReference type="InterPro" id="IPR001932">
    <property type="entry name" value="PPM-type_phosphatase-like_dom"/>
</dbReference>
<evidence type="ECO:0000256" key="6">
    <source>
        <dbReference type="RuleBase" id="RU003465"/>
    </source>
</evidence>
<dbReference type="GO" id="GO:0004721">
    <property type="term" value="F:phosphoprotein phosphatase activity"/>
    <property type="evidence" value="ECO:0007669"/>
    <property type="project" value="UniProtKB-KW"/>
</dbReference>
<evidence type="ECO:0000256" key="5">
    <source>
        <dbReference type="PROSITE-ProRule" id="PRU00023"/>
    </source>
</evidence>
<comment type="subcellular location">
    <subcellularLocation>
        <location evidence="1">Membrane</location>
        <topology evidence="1">Peripheral membrane protein</topology>
    </subcellularLocation>
</comment>
<feature type="compositionally biased region" description="Low complexity" evidence="7">
    <location>
        <begin position="169"/>
        <end position="189"/>
    </location>
</feature>
<dbReference type="SUPFAM" id="SSF81606">
    <property type="entry name" value="PP2C-like"/>
    <property type="match status" value="1"/>
</dbReference>
<evidence type="ECO:0000313" key="10">
    <source>
        <dbReference type="Proteomes" id="UP001530293"/>
    </source>
</evidence>
<dbReference type="Pfam" id="PF00481">
    <property type="entry name" value="PP2C"/>
    <property type="match status" value="1"/>
</dbReference>
<feature type="compositionally biased region" description="Gly residues" evidence="7">
    <location>
        <begin position="375"/>
        <end position="393"/>
    </location>
</feature>
<dbReference type="SMART" id="SM00248">
    <property type="entry name" value="ANK"/>
    <property type="match status" value="3"/>
</dbReference>
<dbReference type="InterPro" id="IPR036770">
    <property type="entry name" value="Ankyrin_rpt-contain_sf"/>
</dbReference>
<name>A0ABD3N5E2_9STRA</name>
<feature type="domain" description="PPM-type phosphatase" evidence="8">
    <location>
        <begin position="680"/>
        <end position="1025"/>
    </location>
</feature>
<dbReference type="InterPro" id="IPR000222">
    <property type="entry name" value="PP2C_BS"/>
</dbReference>
<sequence length="1064" mass="114675">MFLAHLFELSGIDQLLAPFHELQVHDSGGEDDDDDGDDDSTTTNEARPEHRSRHDHNETADETSINFLVVEENEESDIWEFVAPRYRREIISSPSATSITATATTATEDSATAATAFSSSIAYHAQGGVASDSLQQQQRRLVECQHCHKMTPVYNAANDGPTSTSVAQHSTTTHPATPHNNINTTTISPTNTATSINGIIIMNDNNEEDVTARKSFHNNNHHNDNDETAEDEIVQMEKAHLHQRIIHAAIETARTSSGPTFLWEDKHNLFALCAALPKSSTTIASNKTNDGSKPKMSKNVKKLHKILTTRSPHLLHSRSANMWSALGIPDGYTILHAACHVGNGEVVTYLLDNFVDVAPMQDADDDGVNVRGVASGDGSGGDGDSSSGGVGGENDGEVVATGGGGTPSATRVKLDLNEVDVQGKTVLHIAAEQGHIEVIKLLIAAYDKSIKKKQQLQGQQDNEKKEEGDESEITASSATTPLTNRTPKTPFTSLRSPPPPSSSTNTTPTFAGPRAPVDLSGRTPLGYAVTSPVPKARQNRAAMEKMLYVPGDRSIVGHGGCAERTPPRARCGPSSMFSPSSSLSPMGVGGGAASAARRGRRTPPPNSSYLSPTLNSGGYLSNYAPKSISRRPPGSAMSTTSNYATPFQSPPTIFEEEGDLDYLVAKVEGSGITQRKNCLQWGASEMNGLRVYMEDKILVKYEVYGEESPPPPLPPSLNSTDSNSVTAEPISMGLFGVFDGHGDDGYASNYIATNLWDKLQSQPDWALAYHGCNSDSYTTLLSNIFTQTCHDLDEDLRNDTMKPSTNGGSTGIMALICNRYLYVANVGDSRCILVKKKTAINVEEKDGVEEPCWDPSEIEVLPMSEDHKPNVPEERARIESAGLTVQTDHVPADDADGRPTVVHRVRKSDTELMGVARAFGDFDFKSNKDLSALRQAVVCTPDIVVWERMGDEDMYLILACDGIWDVMLNEEVGEFVARRVAERDGDSSNNNTVEGEVLARVGDDLLELCLDKGSEDNMSALIVAFPASGLTSSESLLPALEEANNSNATMPSDADVAVRTLAYE</sequence>
<dbReference type="Proteomes" id="UP001530293">
    <property type="component" value="Unassembled WGS sequence"/>
</dbReference>
<dbReference type="InterPro" id="IPR002110">
    <property type="entry name" value="Ankyrin_rpt"/>
</dbReference>
<evidence type="ECO:0000256" key="3">
    <source>
        <dbReference type="ARBA" id="ARBA00022801"/>
    </source>
</evidence>
<dbReference type="SUPFAM" id="SSF48403">
    <property type="entry name" value="Ankyrin repeat"/>
    <property type="match status" value="1"/>
</dbReference>
<dbReference type="Gene3D" id="1.25.40.20">
    <property type="entry name" value="Ankyrin repeat-containing domain"/>
    <property type="match status" value="1"/>
</dbReference>
<proteinExistence type="inferred from homology"/>
<dbReference type="Gene3D" id="3.60.40.10">
    <property type="entry name" value="PPM-type phosphatase domain"/>
    <property type="match status" value="1"/>
</dbReference>
<feature type="compositionally biased region" description="Polar residues" evidence="7">
    <location>
        <begin position="473"/>
        <end position="487"/>
    </location>
</feature>
<keyword evidence="4 6" id="KW-0904">Protein phosphatase</keyword>
<dbReference type="GO" id="GO:0016020">
    <property type="term" value="C:membrane"/>
    <property type="evidence" value="ECO:0007669"/>
    <property type="project" value="UniProtKB-SubCell"/>
</dbReference>
<feature type="compositionally biased region" description="Polar residues" evidence="7">
    <location>
        <begin position="607"/>
        <end position="619"/>
    </location>
</feature>
<dbReference type="PROSITE" id="PS50297">
    <property type="entry name" value="ANK_REP_REGION"/>
    <property type="match status" value="2"/>
</dbReference>
<evidence type="ECO:0000259" key="8">
    <source>
        <dbReference type="PROSITE" id="PS51746"/>
    </source>
</evidence>
<keyword evidence="2" id="KW-0479">Metal-binding</keyword>
<feature type="compositionally biased region" description="Polar residues" evidence="7">
    <location>
        <begin position="636"/>
        <end position="650"/>
    </location>
</feature>
<dbReference type="InterPro" id="IPR036457">
    <property type="entry name" value="PPM-type-like_dom_sf"/>
</dbReference>
<dbReference type="PANTHER" id="PTHR47992">
    <property type="entry name" value="PROTEIN PHOSPHATASE"/>
    <property type="match status" value="1"/>
</dbReference>
<reference evidence="9 10" key="1">
    <citation type="submission" date="2024-10" db="EMBL/GenBank/DDBJ databases">
        <title>Updated reference genomes for cyclostephanoid diatoms.</title>
        <authorList>
            <person name="Roberts W.R."/>
            <person name="Alverson A.J."/>
        </authorList>
    </citation>
    <scope>NUCLEOTIDE SEQUENCE [LARGE SCALE GENOMIC DNA]</scope>
    <source>
        <strain evidence="9 10">AJA232-27</strain>
    </source>
</reference>
<feature type="region of interest" description="Disordered" evidence="7">
    <location>
        <begin position="365"/>
        <end position="409"/>
    </location>
</feature>
<feature type="region of interest" description="Disordered" evidence="7">
    <location>
        <begin position="454"/>
        <end position="523"/>
    </location>
</feature>
<feature type="region of interest" description="Disordered" evidence="7">
    <location>
        <begin position="155"/>
        <end position="189"/>
    </location>
</feature>
<feature type="repeat" description="ANK" evidence="5">
    <location>
        <begin position="422"/>
        <end position="443"/>
    </location>
</feature>
<gene>
    <name evidence="9" type="ORF">ACHAWU_005786</name>
</gene>
<comment type="similarity">
    <text evidence="6">Belongs to the PP2C family.</text>
</comment>
<keyword evidence="10" id="KW-1185">Reference proteome</keyword>
<dbReference type="AlphaFoldDB" id="A0ABD3N5E2"/>
<feature type="compositionally biased region" description="Low complexity" evidence="7">
    <location>
        <begin position="572"/>
        <end position="586"/>
    </location>
</feature>
<dbReference type="Pfam" id="PF13637">
    <property type="entry name" value="Ank_4"/>
    <property type="match status" value="1"/>
</dbReference>
<comment type="caution">
    <text evidence="9">The sequence shown here is derived from an EMBL/GenBank/DDBJ whole genome shotgun (WGS) entry which is preliminary data.</text>
</comment>
<evidence type="ECO:0000256" key="1">
    <source>
        <dbReference type="ARBA" id="ARBA00004170"/>
    </source>
</evidence>
<dbReference type="CDD" id="cd00143">
    <property type="entry name" value="PP2Cc"/>
    <property type="match status" value="1"/>
</dbReference>
<dbReference type="InterPro" id="IPR015655">
    <property type="entry name" value="PP2C"/>
</dbReference>
<organism evidence="9 10">
    <name type="scientific">Discostella pseudostelligera</name>
    <dbReference type="NCBI Taxonomy" id="259834"/>
    <lineage>
        <taxon>Eukaryota</taxon>
        <taxon>Sar</taxon>
        <taxon>Stramenopiles</taxon>
        <taxon>Ochrophyta</taxon>
        <taxon>Bacillariophyta</taxon>
        <taxon>Coscinodiscophyceae</taxon>
        <taxon>Thalassiosirophycidae</taxon>
        <taxon>Stephanodiscales</taxon>
        <taxon>Stephanodiscaceae</taxon>
        <taxon>Discostella</taxon>
    </lineage>
</organism>
<dbReference type="PROSITE" id="PS01032">
    <property type="entry name" value="PPM_1"/>
    <property type="match status" value="1"/>
</dbReference>
<evidence type="ECO:0000313" key="9">
    <source>
        <dbReference type="EMBL" id="KAL3771318.1"/>
    </source>
</evidence>
<evidence type="ECO:0000256" key="7">
    <source>
        <dbReference type="SAM" id="MobiDB-lite"/>
    </source>
</evidence>
<feature type="region of interest" description="Disordered" evidence="7">
    <location>
        <begin position="558"/>
        <end position="650"/>
    </location>
</feature>
<feature type="compositionally biased region" description="Acidic residues" evidence="7">
    <location>
        <begin position="29"/>
        <end position="40"/>
    </location>
</feature>
<evidence type="ECO:0000256" key="4">
    <source>
        <dbReference type="ARBA" id="ARBA00022912"/>
    </source>
</evidence>
<dbReference type="PROSITE" id="PS50088">
    <property type="entry name" value="ANK_REPEAT"/>
    <property type="match status" value="2"/>
</dbReference>
<keyword evidence="3 6" id="KW-0378">Hydrolase</keyword>
<keyword evidence="5" id="KW-0040">ANK repeat</keyword>
<feature type="repeat" description="ANK" evidence="5">
    <location>
        <begin position="330"/>
        <end position="362"/>
    </location>
</feature>
<accession>A0ABD3N5E2</accession>